<organism evidence="1 2">
    <name type="scientific">Athelia psychrophila</name>
    <dbReference type="NCBI Taxonomy" id="1759441"/>
    <lineage>
        <taxon>Eukaryota</taxon>
        <taxon>Fungi</taxon>
        <taxon>Dikarya</taxon>
        <taxon>Basidiomycota</taxon>
        <taxon>Agaricomycotina</taxon>
        <taxon>Agaricomycetes</taxon>
        <taxon>Agaricomycetidae</taxon>
        <taxon>Atheliales</taxon>
        <taxon>Atheliaceae</taxon>
        <taxon>Athelia</taxon>
    </lineage>
</organism>
<protein>
    <submittedName>
        <fullName evidence="1">Uncharacterized protein</fullName>
    </submittedName>
</protein>
<accession>A0A166DBU0</accession>
<proteinExistence type="predicted"/>
<sequence length="80" mass="9268">MHSLGALETFDQREAAKESMMKLLEVLRTIQTAINKLQNMNLFKRMRIYSKDPETMAEMKKQLDLAIIPFSVRPSITMHG</sequence>
<dbReference type="EMBL" id="KV417616">
    <property type="protein sequence ID" value="KZP14539.1"/>
    <property type="molecule type" value="Genomic_DNA"/>
</dbReference>
<name>A0A166DBU0_9AGAM</name>
<gene>
    <name evidence="1" type="ORF">FIBSPDRAFT_105723</name>
</gene>
<evidence type="ECO:0000313" key="2">
    <source>
        <dbReference type="Proteomes" id="UP000076532"/>
    </source>
</evidence>
<reference evidence="1 2" key="1">
    <citation type="journal article" date="2016" name="Mol. Biol. Evol.">
        <title>Comparative Genomics of Early-Diverging Mushroom-Forming Fungi Provides Insights into the Origins of Lignocellulose Decay Capabilities.</title>
        <authorList>
            <person name="Nagy L.G."/>
            <person name="Riley R."/>
            <person name="Tritt A."/>
            <person name="Adam C."/>
            <person name="Daum C."/>
            <person name="Floudas D."/>
            <person name="Sun H."/>
            <person name="Yadav J.S."/>
            <person name="Pangilinan J."/>
            <person name="Larsson K.H."/>
            <person name="Matsuura K."/>
            <person name="Barry K."/>
            <person name="Labutti K."/>
            <person name="Kuo R."/>
            <person name="Ohm R.A."/>
            <person name="Bhattacharya S.S."/>
            <person name="Shirouzu T."/>
            <person name="Yoshinaga Y."/>
            <person name="Martin F.M."/>
            <person name="Grigoriev I.V."/>
            <person name="Hibbett D.S."/>
        </authorList>
    </citation>
    <scope>NUCLEOTIDE SEQUENCE [LARGE SCALE GENOMIC DNA]</scope>
    <source>
        <strain evidence="1 2">CBS 109695</strain>
    </source>
</reference>
<keyword evidence="2" id="KW-1185">Reference proteome</keyword>
<dbReference type="Proteomes" id="UP000076532">
    <property type="component" value="Unassembled WGS sequence"/>
</dbReference>
<evidence type="ECO:0000313" key="1">
    <source>
        <dbReference type="EMBL" id="KZP14539.1"/>
    </source>
</evidence>
<dbReference type="AlphaFoldDB" id="A0A166DBU0"/>